<organism evidence="1 2">
    <name type="scientific">Labilithrix luteola</name>
    <dbReference type="NCBI Taxonomy" id="1391654"/>
    <lineage>
        <taxon>Bacteria</taxon>
        <taxon>Pseudomonadati</taxon>
        <taxon>Myxococcota</taxon>
        <taxon>Polyangia</taxon>
        <taxon>Polyangiales</taxon>
        <taxon>Labilitrichaceae</taxon>
        <taxon>Labilithrix</taxon>
    </lineage>
</organism>
<evidence type="ECO:0000313" key="2">
    <source>
        <dbReference type="Proteomes" id="UP000064967"/>
    </source>
</evidence>
<dbReference type="KEGG" id="llu:AKJ09_01551"/>
<accession>A0A0K1PMZ5</accession>
<name>A0A0K1PMZ5_9BACT</name>
<keyword evidence="2" id="KW-1185">Reference proteome</keyword>
<proteinExistence type="predicted"/>
<dbReference type="Proteomes" id="UP000064967">
    <property type="component" value="Chromosome"/>
</dbReference>
<reference evidence="1 2" key="1">
    <citation type="submission" date="2015-08" db="EMBL/GenBank/DDBJ databases">
        <authorList>
            <person name="Babu N.S."/>
            <person name="Beckwith C.J."/>
            <person name="Beseler K.G."/>
            <person name="Brison A."/>
            <person name="Carone J.V."/>
            <person name="Caskin T.P."/>
            <person name="Diamond M."/>
            <person name="Durham M.E."/>
            <person name="Foxe J.M."/>
            <person name="Go M."/>
            <person name="Henderson B.A."/>
            <person name="Jones I.B."/>
            <person name="McGettigan J.A."/>
            <person name="Micheletti S.J."/>
            <person name="Nasrallah M.E."/>
            <person name="Ortiz D."/>
            <person name="Piller C.R."/>
            <person name="Privatt S.R."/>
            <person name="Schneider S.L."/>
            <person name="Sharp S."/>
            <person name="Smith T.C."/>
            <person name="Stanton J.D."/>
            <person name="Ullery H.E."/>
            <person name="Wilson R.J."/>
            <person name="Serrano M.G."/>
            <person name="Buck G."/>
            <person name="Lee V."/>
            <person name="Wang Y."/>
            <person name="Carvalho R."/>
            <person name="Voegtly L."/>
            <person name="Shi R."/>
            <person name="Duckworth R."/>
            <person name="Johnson A."/>
            <person name="Loviza R."/>
            <person name="Walstead R."/>
            <person name="Shah Z."/>
            <person name="Kiflezghi M."/>
            <person name="Wade K."/>
            <person name="Ball S.L."/>
            <person name="Bradley K.W."/>
            <person name="Asai D.J."/>
            <person name="Bowman C.A."/>
            <person name="Russell D.A."/>
            <person name="Pope W.H."/>
            <person name="Jacobs-Sera D."/>
            <person name="Hendrix R.W."/>
            <person name="Hatfull G.F."/>
        </authorList>
    </citation>
    <scope>NUCLEOTIDE SEQUENCE [LARGE SCALE GENOMIC DNA]</scope>
    <source>
        <strain evidence="1 2">DSM 27648</strain>
    </source>
</reference>
<dbReference type="STRING" id="1391654.AKJ09_01551"/>
<evidence type="ECO:0000313" key="1">
    <source>
        <dbReference type="EMBL" id="AKU94887.1"/>
    </source>
</evidence>
<protein>
    <submittedName>
        <fullName evidence="1">Uncharacterized protein</fullName>
    </submittedName>
</protein>
<gene>
    <name evidence="1" type="ORF">AKJ09_01551</name>
</gene>
<dbReference type="AlphaFoldDB" id="A0A0K1PMZ5"/>
<dbReference type="EMBL" id="CP012333">
    <property type="protein sequence ID" value="AKU94887.1"/>
    <property type="molecule type" value="Genomic_DNA"/>
</dbReference>
<sequence>MALLLVVASKLLGDGTGLLLDGFAAAMVTWYAVRNVRGWRTFYRQLDDACTSPDETTGELLLSLRHAPKSRSDYSLWTVRILQAALRGHELGRSDRALRWLGALDPKSLGDVERIVYLQARAVLAVALGQLDVARETMLQLPQTIALPRHRNSIAILRALIVAIEGSDVSDERLASTRAAREAATGNSLDGWSVVEAHLLAARGDTLGALELLRGVKARVPPHAFERVVRHGGPASSLASRMQVEGAYR</sequence>